<evidence type="ECO:0000313" key="2">
    <source>
        <dbReference type="Proteomes" id="UP000709295"/>
    </source>
</evidence>
<protein>
    <submittedName>
        <fullName evidence="1">Uncharacterized protein</fullName>
    </submittedName>
</protein>
<gene>
    <name evidence="1" type="ORF">JG688_00014020</name>
</gene>
<dbReference type="EMBL" id="JAENGY010001266">
    <property type="protein sequence ID" value="KAG6950751.1"/>
    <property type="molecule type" value="Genomic_DNA"/>
</dbReference>
<proteinExistence type="predicted"/>
<sequence>RATPSSKQEGSQYTLLQQLRGGTVLEIGESPVSGMKATGIPPHHAVAKKVSELQEQLAAIRSKMENLKETTTNFTPNEVVSKHFVVNGVVPVSLRDIDMKIDKLRADLSSEFRQTITSAQNSIERAPSGSTTEEIPVWRVCNWSDGQISHSVPIDWEFPARSRDTGIRPHRLLSKTWY</sequence>
<dbReference type="Proteomes" id="UP000709295">
    <property type="component" value="Unassembled WGS sequence"/>
</dbReference>
<keyword evidence="2" id="KW-1185">Reference proteome</keyword>
<dbReference type="AlphaFoldDB" id="A0A8J5IW71"/>
<feature type="non-terminal residue" evidence="1">
    <location>
        <position position="1"/>
    </location>
</feature>
<organism evidence="1 2">
    <name type="scientific">Phytophthora aleatoria</name>
    <dbReference type="NCBI Taxonomy" id="2496075"/>
    <lineage>
        <taxon>Eukaryota</taxon>
        <taxon>Sar</taxon>
        <taxon>Stramenopiles</taxon>
        <taxon>Oomycota</taxon>
        <taxon>Peronosporomycetes</taxon>
        <taxon>Peronosporales</taxon>
        <taxon>Peronosporaceae</taxon>
        <taxon>Phytophthora</taxon>
    </lineage>
</organism>
<evidence type="ECO:0000313" key="1">
    <source>
        <dbReference type="EMBL" id="KAG6950751.1"/>
    </source>
</evidence>
<reference evidence="1" key="1">
    <citation type="submission" date="2021-01" db="EMBL/GenBank/DDBJ databases">
        <title>Phytophthora aleatoria, a newly-described species from Pinus radiata is distinct from Phytophthora cactorum isolates based on comparative genomics.</title>
        <authorList>
            <person name="Mcdougal R."/>
            <person name="Panda P."/>
            <person name="Williams N."/>
            <person name="Studholme D.J."/>
        </authorList>
    </citation>
    <scope>NUCLEOTIDE SEQUENCE</scope>
    <source>
        <strain evidence="1">NZFS 4037</strain>
    </source>
</reference>
<comment type="caution">
    <text evidence="1">The sequence shown here is derived from an EMBL/GenBank/DDBJ whole genome shotgun (WGS) entry which is preliminary data.</text>
</comment>
<accession>A0A8J5IW71</accession>
<name>A0A8J5IW71_9STRA</name>